<proteinExistence type="predicted"/>
<keyword evidence="3" id="KW-1185">Reference proteome</keyword>
<evidence type="ECO:0000313" key="2">
    <source>
        <dbReference type="EMBL" id="GJF20198.1"/>
    </source>
</evidence>
<protein>
    <submittedName>
        <fullName evidence="2">Stearoyl-CoA 9-desaturase</fullName>
    </submittedName>
</protein>
<dbReference type="EMBL" id="BPRH01003059">
    <property type="protein sequence ID" value="GJF20198.1"/>
    <property type="molecule type" value="Genomic_DNA"/>
</dbReference>
<dbReference type="InterPro" id="IPR012171">
    <property type="entry name" value="Fatty_acid_desaturase"/>
</dbReference>
<organism evidence="2 3">
    <name type="scientific">Mycolicibacterium cyprinidarum</name>
    <dbReference type="NCBI Taxonomy" id="2860311"/>
    <lineage>
        <taxon>Bacteria</taxon>
        <taxon>Bacillati</taxon>
        <taxon>Actinomycetota</taxon>
        <taxon>Actinomycetes</taxon>
        <taxon>Mycobacteriales</taxon>
        <taxon>Mycobacteriaceae</taxon>
        <taxon>Mycolicibacterium</taxon>
    </lineage>
</organism>
<name>A0ABQ4VCQ5_9MYCO</name>
<evidence type="ECO:0000313" key="3">
    <source>
        <dbReference type="Proteomes" id="UP001060504"/>
    </source>
</evidence>
<reference evidence="2 3" key="1">
    <citation type="submission" date="2021-08" db="EMBL/GenBank/DDBJ databases">
        <title>Draft genome sequence of Mycolicibacterium sp. NGTWS1702 strain.</title>
        <authorList>
            <person name="Matsumoto M."/>
            <person name="Tang B.C.C."/>
            <person name="Machida Y."/>
            <person name="Matoyama H."/>
            <person name="Kishihara T."/>
            <person name="Sato S."/>
            <person name="Kondo I."/>
            <person name="Sano M."/>
            <person name="Kato G."/>
        </authorList>
    </citation>
    <scope>NUCLEOTIDE SEQUENCE [LARGE SCALE GENOMIC DNA]</scope>
    <source>
        <strain evidence="2 3">NGTWSNA01</strain>
    </source>
</reference>
<accession>A0ABQ4VCQ5</accession>
<dbReference type="PANTHER" id="PTHR19353">
    <property type="entry name" value="FATTY ACID DESATURASE 2"/>
    <property type="match status" value="1"/>
</dbReference>
<dbReference type="PANTHER" id="PTHR19353:SF19">
    <property type="entry name" value="DELTA(5) FATTY ACID DESATURASE C-RELATED"/>
    <property type="match status" value="1"/>
</dbReference>
<dbReference type="Proteomes" id="UP001060504">
    <property type="component" value="Unassembled WGS sequence"/>
</dbReference>
<evidence type="ECO:0000259" key="1">
    <source>
        <dbReference type="Pfam" id="PF00487"/>
    </source>
</evidence>
<comment type="caution">
    <text evidence="2">The sequence shown here is derived from an EMBL/GenBank/DDBJ whole genome shotgun (WGS) entry which is preliminary data.</text>
</comment>
<dbReference type="CDD" id="cd03506">
    <property type="entry name" value="Delta6-FADS-like"/>
    <property type="match status" value="1"/>
</dbReference>
<gene>
    <name evidence="2" type="ORF">NGTWS1702_29250</name>
</gene>
<dbReference type="Pfam" id="PF00487">
    <property type="entry name" value="FA_desaturase"/>
    <property type="match status" value="1"/>
</dbReference>
<dbReference type="InterPro" id="IPR005804">
    <property type="entry name" value="FA_desaturase_dom"/>
</dbReference>
<feature type="domain" description="Fatty acid desaturase" evidence="1">
    <location>
        <begin position="81"/>
        <end position="335"/>
    </location>
</feature>
<sequence>MAITDIKQYAHLSAEDIEALAHELDAIRADIEDSRGERDARYIRRAIQLQRGLAAAARVALFASHNRIARFAGIAMLASAKIIENMELGHNITHGQWDWMNDPEIHSTEWEWDTTSPSVQWKKSHNFIHHKYTNVVGLDDDIGYGIMRLTRDQRWEPWMIGNPVYNLLLGTLFEWGVAAHGLETAKVRAKEKTWAEVRKDLRVIGRKVGRQVGKDYVVFPALAGRNWKSNLKANAIANLIRNYWTYAVIFCGHFPDGAEKFTRKEFENETPGEWYLRQMLASANFRAGPLMAFMSGNLCYQIEHHLFPDLPSNRYAEIGVRVRALCEKYDLPYTTGSLPRQYFQSFWTIAKLALPDKLLKATVDDAPETHSELKFRIRGGLRESIGIDPATGNRRGLRTAIREIDTGILATG</sequence>